<dbReference type="Proteomes" id="UP001431131">
    <property type="component" value="Unassembled WGS sequence"/>
</dbReference>
<name>A0AAW5E4N1_9BACI</name>
<dbReference type="InterPro" id="IPR012318">
    <property type="entry name" value="HTH_CRP"/>
</dbReference>
<comment type="caution">
    <text evidence="7">The sequence shown here is derived from an EMBL/GenBank/DDBJ whole genome shotgun (WGS) entry which is preliminary data.</text>
</comment>
<dbReference type="PROSITE" id="PS00356">
    <property type="entry name" value="HTH_LACI_1"/>
    <property type="match status" value="1"/>
</dbReference>
<gene>
    <name evidence="7" type="ORF">MJG50_03140</name>
</gene>
<dbReference type="InterPro" id="IPR046335">
    <property type="entry name" value="LacI/GalR-like_sensor"/>
</dbReference>
<dbReference type="Pfam" id="PF00356">
    <property type="entry name" value="LacI"/>
    <property type="match status" value="1"/>
</dbReference>
<dbReference type="GO" id="GO:0003700">
    <property type="term" value="F:DNA-binding transcription factor activity"/>
    <property type="evidence" value="ECO:0007669"/>
    <property type="project" value="TreeGrafter"/>
</dbReference>
<dbReference type="Gene3D" id="3.40.50.2300">
    <property type="match status" value="2"/>
</dbReference>
<keyword evidence="3" id="KW-0804">Transcription</keyword>
<evidence type="ECO:0000313" key="8">
    <source>
        <dbReference type="Proteomes" id="UP001431131"/>
    </source>
</evidence>
<dbReference type="InterPro" id="IPR000843">
    <property type="entry name" value="HTH_LacI"/>
</dbReference>
<dbReference type="CDD" id="cd06267">
    <property type="entry name" value="PBP1_LacI_sugar_binding-like"/>
    <property type="match status" value="1"/>
</dbReference>
<dbReference type="SUPFAM" id="SSF47413">
    <property type="entry name" value="lambda repressor-like DNA-binding domains"/>
    <property type="match status" value="1"/>
</dbReference>
<evidence type="ECO:0000256" key="2">
    <source>
        <dbReference type="ARBA" id="ARBA00023125"/>
    </source>
</evidence>
<evidence type="ECO:0000256" key="3">
    <source>
        <dbReference type="ARBA" id="ARBA00023163"/>
    </source>
</evidence>
<accession>A0AAW5E4N1</accession>
<dbReference type="PANTHER" id="PTHR30146">
    <property type="entry name" value="LACI-RELATED TRANSCRIPTIONAL REPRESSOR"/>
    <property type="match status" value="1"/>
</dbReference>
<dbReference type="PANTHER" id="PTHR30146:SF109">
    <property type="entry name" value="HTH-TYPE TRANSCRIPTIONAL REGULATOR GALS"/>
    <property type="match status" value="1"/>
</dbReference>
<evidence type="ECO:0000259" key="4">
    <source>
        <dbReference type="PROSITE" id="PS50932"/>
    </source>
</evidence>
<reference evidence="7" key="1">
    <citation type="submission" date="2022-02" db="EMBL/GenBank/DDBJ databases">
        <title>Fredinandcohnia quinoae sp. nov. isolated from Chenopodium quinoa seeds.</title>
        <authorList>
            <person name="Saati-Santamaria Z."/>
            <person name="Flores-Felix J.D."/>
            <person name="Igual J.M."/>
            <person name="Velazquez E."/>
            <person name="Garcia-Fraile P."/>
            <person name="Martinez-Molina E."/>
        </authorList>
    </citation>
    <scope>NUCLEOTIDE SEQUENCE</scope>
    <source>
        <strain evidence="7">SECRCQ15</strain>
    </source>
</reference>
<feature type="domain" description="HTH crp-type" evidence="6">
    <location>
        <begin position="1"/>
        <end position="44"/>
    </location>
</feature>
<dbReference type="AlphaFoldDB" id="A0AAW5E4N1"/>
<proteinExistence type="predicted"/>
<keyword evidence="1" id="KW-0805">Transcription regulation</keyword>
<organism evidence="7 8">
    <name type="scientific">Fredinandcohnia quinoae</name>
    <dbReference type="NCBI Taxonomy" id="2918902"/>
    <lineage>
        <taxon>Bacteria</taxon>
        <taxon>Bacillati</taxon>
        <taxon>Bacillota</taxon>
        <taxon>Bacilli</taxon>
        <taxon>Bacillales</taxon>
        <taxon>Bacillaceae</taxon>
        <taxon>Fredinandcohnia</taxon>
    </lineage>
</organism>
<dbReference type="InterPro" id="IPR001387">
    <property type="entry name" value="Cro/C1-type_HTH"/>
</dbReference>
<dbReference type="EMBL" id="JAKTTI010000002">
    <property type="protein sequence ID" value="MCH1624311.1"/>
    <property type="molecule type" value="Genomic_DNA"/>
</dbReference>
<dbReference type="InterPro" id="IPR010982">
    <property type="entry name" value="Lambda_DNA-bd_dom_sf"/>
</dbReference>
<protein>
    <submittedName>
        <fullName evidence="7">LacI family transcriptional regulator</fullName>
    </submittedName>
</protein>
<feature type="domain" description="HTH cro/C1-type" evidence="5">
    <location>
        <begin position="2"/>
        <end position="47"/>
    </location>
</feature>
<evidence type="ECO:0000313" key="7">
    <source>
        <dbReference type="EMBL" id="MCH1624311.1"/>
    </source>
</evidence>
<dbReference type="PROSITE" id="PS50943">
    <property type="entry name" value="HTH_CROC1"/>
    <property type="match status" value="1"/>
</dbReference>
<sequence length="344" mass="38287">MNLTIKDIAQMAGVSPATVSKIMNNYGGISVETKKKVLDIISQTGYQPTFSAKSLATKKSNLIGLIYAGRVNVEFTHPFFNEVVTSFKKNIGLLGYDILMFSNEHFTQDNGSYLARCKHFHVDGCLIIAGEEIEDAIYELAETDFPCMGIDIELNGPRSSYVMTDNISLSGKVIQHLYLHSIKRIGYIGGKRDSAIAILREKGFLQSMNQLGLEVKEEWIQYGDFHEESGYRAMKQILKAKSYPQAIYAASDMMAFGALRAIKEAGLKVPEDIRLIGCDDIDACRYSDPKLTTVKQDKERLGKLAAYMLNDLINGQSALKPVFIDSELMIRESCGSLSDNENIE</sequence>
<dbReference type="GO" id="GO:0000976">
    <property type="term" value="F:transcription cis-regulatory region binding"/>
    <property type="evidence" value="ECO:0007669"/>
    <property type="project" value="TreeGrafter"/>
</dbReference>
<dbReference type="Pfam" id="PF13377">
    <property type="entry name" value="Peripla_BP_3"/>
    <property type="match status" value="1"/>
</dbReference>
<evidence type="ECO:0000259" key="6">
    <source>
        <dbReference type="PROSITE" id="PS51063"/>
    </source>
</evidence>
<dbReference type="CDD" id="cd01392">
    <property type="entry name" value="HTH_LacI"/>
    <property type="match status" value="1"/>
</dbReference>
<dbReference type="Gene3D" id="1.10.260.40">
    <property type="entry name" value="lambda repressor-like DNA-binding domains"/>
    <property type="match status" value="1"/>
</dbReference>
<keyword evidence="2" id="KW-0238">DNA-binding</keyword>
<dbReference type="SUPFAM" id="SSF53822">
    <property type="entry name" value="Periplasmic binding protein-like I"/>
    <property type="match status" value="1"/>
</dbReference>
<feature type="domain" description="HTH lacI-type" evidence="4">
    <location>
        <begin position="3"/>
        <end position="57"/>
    </location>
</feature>
<keyword evidence="8" id="KW-1185">Reference proteome</keyword>
<dbReference type="RefSeq" id="WP_240252588.1">
    <property type="nucleotide sequence ID" value="NZ_JAKTTI010000002.1"/>
</dbReference>
<dbReference type="PROSITE" id="PS50932">
    <property type="entry name" value="HTH_LACI_2"/>
    <property type="match status" value="1"/>
</dbReference>
<evidence type="ECO:0000256" key="1">
    <source>
        <dbReference type="ARBA" id="ARBA00023015"/>
    </source>
</evidence>
<dbReference type="PRINTS" id="PR00036">
    <property type="entry name" value="HTHLACI"/>
</dbReference>
<evidence type="ECO:0000259" key="5">
    <source>
        <dbReference type="PROSITE" id="PS50943"/>
    </source>
</evidence>
<dbReference type="InterPro" id="IPR028082">
    <property type="entry name" value="Peripla_BP_I"/>
</dbReference>
<dbReference type="SMART" id="SM00354">
    <property type="entry name" value="HTH_LACI"/>
    <property type="match status" value="1"/>
</dbReference>
<dbReference type="PROSITE" id="PS51063">
    <property type="entry name" value="HTH_CRP_2"/>
    <property type="match status" value="1"/>
</dbReference>